<evidence type="ECO:0000313" key="2">
    <source>
        <dbReference type="EnsemblPlants" id="OMERI04G16940.1"/>
    </source>
</evidence>
<feature type="region of interest" description="Disordered" evidence="1">
    <location>
        <begin position="40"/>
        <end position="61"/>
    </location>
</feature>
<dbReference type="AlphaFoldDB" id="A0A0E0DGN5"/>
<evidence type="ECO:0000313" key="3">
    <source>
        <dbReference type="Proteomes" id="UP000008021"/>
    </source>
</evidence>
<keyword evidence="3" id="KW-1185">Reference proteome</keyword>
<name>A0A0E0DGN5_9ORYZ</name>
<sequence length="61" mass="6679">MWNTILRVKRGHWGNAGANVSYPPQTPLDLTSHHVEAGVGLAGRPSTTAPNTHHRLSVLYH</sequence>
<dbReference type="Proteomes" id="UP000008021">
    <property type="component" value="Chromosome 4"/>
</dbReference>
<proteinExistence type="predicted"/>
<accession>A0A0E0DGN5</accession>
<evidence type="ECO:0000256" key="1">
    <source>
        <dbReference type="SAM" id="MobiDB-lite"/>
    </source>
</evidence>
<protein>
    <submittedName>
        <fullName evidence="2">Uncharacterized protein</fullName>
    </submittedName>
</protein>
<dbReference type="EnsemblPlants" id="OMERI04G16940.1">
    <property type="protein sequence ID" value="OMERI04G16940.1"/>
    <property type="gene ID" value="OMERI04G16940"/>
</dbReference>
<reference evidence="2" key="1">
    <citation type="submission" date="2015-04" db="UniProtKB">
        <authorList>
            <consortium name="EnsemblPlants"/>
        </authorList>
    </citation>
    <scope>IDENTIFICATION</scope>
</reference>
<reference evidence="2" key="2">
    <citation type="submission" date="2018-05" db="EMBL/GenBank/DDBJ databases">
        <title>OmerRS3 (Oryza meridionalis Reference Sequence Version 3).</title>
        <authorList>
            <person name="Zhang J."/>
            <person name="Kudrna D."/>
            <person name="Lee S."/>
            <person name="Talag J."/>
            <person name="Welchert J."/>
            <person name="Wing R.A."/>
        </authorList>
    </citation>
    <scope>NUCLEOTIDE SEQUENCE [LARGE SCALE GENOMIC DNA]</scope>
    <source>
        <strain evidence="2">cv. OR44</strain>
    </source>
</reference>
<organism evidence="2">
    <name type="scientific">Oryza meridionalis</name>
    <dbReference type="NCBI Taxonomy" id="40149"/>
    <lineage>
        <taxon>Eukaryota</taxon>
        <taxon>Viridiplantae</taxon>
        <taxon>Streptophyta</taxon>
        <taxon>Embryophyta</taxon>
        <taxon>Tracheophyta</taxon>
        <taxon>Spermatophyta</taxon>
        <taxon>Magnoliopsida</taxon>
        <taxon>Liliopsida</taxon>
        <taxon>Poales</taxon>
        <taxon>Poaceae</taxon>
        <taxon>BOP clade</taxon>
        <taxon>Oryzoideae</taxon>
        <taxon>Oryzeae</taxon>
        <taxon>Oryzinae</taxon>
        <taxon>Oryza</taxon>
    </lineage>
</organism>
<dbReference type="HOGENOM" id="CLU_2926589_0_0_1"/>
<dbReference type="Gramene" id="OMERI04G16940.1">
    <property type="protein sequence ID" value="OMERI04G16940.1"/>
    <property type="gene ID" value="OMERI04G16940"/>
</dbReference>
<feature type="compositionally biased region" description="Basic residues" evidence="1">
    <location>
        <begin position="52"/>
        <end position="61"/>
    </location>
</feature>